<protein>
    <recommendedName>
        <fullName evidence="12">Acyl-ACP thioesterase</fullName>
    </recommendedName>
</protein>
<name>A0A9D0Z6K2_9FIRM</name>
<keyword evidence="4" id="KW-0276">Fatty acid metabolism</keyword>
<evidence type="ECO:0000256" key="1">
    <source>
        <dbReference type="ARBA" id="ARBA00006500"/>
    </source>
</evidence>
<evidence type="ECO:0000256" key="7">
    <source>
        <dbReference type="ARBA" id="ARBA00023160"/>
    </source>
</evidence>
<dbReference type="Pfam" id="PF01643">
    <property type="entry name" value="Acyl-ACP_TE"/>
    <property type="match status" value="1"/>
</dbReference>
<dbReference type="InterPro" id="IPR049427">
    <property type="entry name" value="Acyl-ACP_TE_C"/>
</dbReference>
<accession>A0A9D0Z6K2</accession>
<dbReference type="Gene3D" id="3.10.129.10">
    <property type="entry name" value="Hotdog Thioesterase"/>
    <property type="match status" value="1"/>
</dbReference>
<feature type="domain" description="Acyl-ACP thioesterase-like C-terminal" evidence="9">
    <location>
        <begin position="151"/>
        <end position="212"/>
    </location>
</feature>
<evidence type="ECO:0000313" key="11">
    <source>
        <dbReference type="Proteomes" id="UP000886874"/>
    </source>
</evidence>
<dbReference type="CDD" id="cd00586">
    <property type="entry name" value="4HBT"/>
    <property type="match status" value="1"/>
</dbReference>
<dbReference type="InterPro" id="IPR002864">
    <property type="entry name" value="Acyl-ACP_thioesterase_NHD"/>
</dbReference>
<evidence type="ECO:0000256" key="6">
    <source>
        <dbReference type="ARBA" id="ARBA00023098"/>
    </source>
</evidence>
<proteinExistence type="inferred from homology"/>
<evidence type="ECO:0000259" key="8">
    <source>
        <dbReference type="Pfam" id="PF01643"/>
    </source>
</evidence>
<gene>
    <name evidence="10" type="ORF">IAA67_07475</name>
</gene>
<dbReference type="Pfam" id="PF20791">
    <property type="entry name" value="Acyl-ACP_TE_C"/>
    <property type="match status" value="1"/>
</dbReference>
<evidence type="ECO:0000256" key="5">
    <source>
        <dbReference type="ARBA" id="ARBA00022946"/>
    </source>
</evidence>
<reference evidence="10" key="1">
    <citation type="submission" date="2020-10" db="EMBL/GenBank/DDBJ databases">
        <authorList>
            <person name="Gilroy R."/>
        </authorList>
    </citation>
    <scope>NUCLEOTIDE SEQUENCE</scope>
    <source>
        <strain evidence="10">ChiSjej2B20-13462</strain>
    </source>
</reference>
<dbReference type="GO" id="GO:0016297">
    <property type="term" value="F:fatty acyl-[ACP] hydrolase activity"/>
    <property type="evidence" value="ECO:0007669"/>
    <property type="project" value="InterPro"/>
</dbReference>
<evidence type="ECO:0000256" key="2">
    <source>
        <dbReference type="ARBA" id="ARBA00022516"/>
    </source>
</evidence>
<dbReference type="EMBL" id="DVFN01000106">
    <property type="protein sequence ID" value="HIQ70151.1"/>
    <property type="molecule type" value="Genomic_DNA"/>
</dbReference>
<keyword evidence="7" id="KW-0275">Fatty acid biosynthesis</keyword>
<organism evidence="10 11">
    <name type="scientific">Candidatus Avoscillospira stercorigallinarum</name>
    <dbReference type="NCBI Taxonomy" id="2840708"/>
    <lineage>
        <taxon>Bacteria</taxon>
        <taxon>Bacillati</taxon>
        <taxon>Bacillota</taxon>
        <taxon>Clostridia</taxon>
        <taxon>Eubacteriales</taxon>
        <taxon>Oscillospiraceae</taxon>
        <taxon>Oscillospiraceae incertae sedis</taxon>
        <taxon>Candidatus Avoscillospira</taxon>
    </lineage>
</organism>
<dbReference type="AlphaFoldDB" id="A0A9D0Z6K2"/>
<dbReference type="GO" id="GO:0000036">
    <property type="term" value="F:acyl carrier activity"/>
    <property type="evidence" value="ECO:0007669"/>
    <property type="project" value="TreeGrafter"/>
</dbReference>
<sequence>MDIYRNHVRVTYGEVDGALRLTHRGAMSIMQEAAIVHSSQSGYAMEDVDRTHVIWMVVRWRVRLTGRAVWNDALTVETWPRSMGRLTSVRNFRLLDAQNNPVAVGESEWLLVSTDTGRVARITPEIAAAYALVEQDVFDSPAPPLEPGEGEEVCRLPVRRSDIDTNHHVNNLVYLDYAWEALPEDLWKTGVAEISVTYRRQFLLGDTVECRYRRQGPLHVVDLYGNGVLHATVTFQ</sequence>
<evidence type="ECO:0000313" key="10">
    <source>
        <dbReference type="EMBL" id="HIQ70151.1"/>
    </source>
</evidence>
<keyword evidence="2" id="KW-0444">Lipid biosynthesis</keyword>
<keyword evidence="6" id="KW-0443">Lipid metabolism</keyword>
<dbReference type="PANTHER" id="PTHR31727:SF6">
    <property type="entry name" value="OLEOYL-ACYL CARRIER PROTEIN THIOESTERASE 1, CHLOROPLASTIC"/>
    <property type="match status" value="1"/>
</dbReference>
<keyword evidence="5" id="KW-0809">Transit peptide</keyword>
<comment type="caution">
    <text evidence="10">The sequence shown here is derived from an EMBL/GenBank/DDBJ whole genome shotgun (WGS) entry which is preliminary data.</text>
</comment>
<keyword evidence="3" id="KW-0378">Hydrolase</keyword>
<dbReference type="Proteomes" id="UP000886874">
    <property type="component" value="Unassembled WGS sequence"/>
</dbReference>
<dbReference type="InterPro" id="IPR029069">
    <property type="entry name" value="HotDog_dom_sf"/>
</dbReference>
<dbReference type="PANTHER" id="PTHR31727">
    <property type="entry name" value="OLEOYL-ACYL CARRIER PROTEIN THIOESTERASE 1, CHLOROPLASTIC"/>
    <property type="match status" value="1"/>
</dbReference>
<evidence type="ECO:0008006" key="12">
    <source>
        <dbReference type="Google" id="ProtNLM"/>
    </source>
</evidence>
<reference evidence="10" key="2">
    <citation type="journal article" date="2021" name="PeerJ">
        <title>Extensive microbial diversity within the chicken gut microbiome revealed by metagenomics and culture.</title>
        <authorList>
            <person name="Gilroy R."/>
            <person name="Ravi A."/>
            <person name="Getino M."/>
            <person name="Pursley I."/>
            <person name="Horton D.L."/>
            <person name="Alikhan N.F."/>
            <person name="Baker D."/>
            <person name="Gharbi K."/>
            <person name="Hall N."/>
            <person name="Watson M."/>
            <person name="Adriaenssens E.M."/>
            <person name="Foster-Nyarko E."/>
            <person name="Jarju S."/>
            <person name="Secka A."/>
            <person name="Antonio M."/>
            <person name="Oren A."/>
            <person name="Chaudhuri R.R."/>
            <person name="La Ragione R."/>
            <person name="Hildebrand F."/>
            <person name="Pallen M.J."/>
        </authorList>
    </citation>
    <scope>NUCLEOTIDE SEQUENCE</scope>
    <source>
        <strain evidence="10">ChiSjej2B20-13462</strain>
    </source>
</reference>
<dbReference type="SUPFAM" id="SSF54637">
    <property type="entry name" value="Thioesterase/thiol ester dehydrase-isomerase"/>
    <property type="match status" value="2"/>
</dbReference>
<evidence type="ECO:0000256" key="4">
    <source>
        <dbReference type="ARBA" id="ARBA00022832"/>
    </source>
</evidence>
<feature type="domain" description="Acyl-ACP thioesterase N-terminal hotdog" evidence="8">
    <location>
        <begin position="3"/>
        <end position="130"/>
    </location>
</feature>
<dbReference type="InterPro" id="IPR045023">
    <property type="entry name" value="FATA/B"/>
</dbReference>
<evidence type="ECO:0000259" key="9">
    <source>
        <dbReference type="Pfam" id="PF20791"/>
    </source>
</evidence>
<evidence type="ECO:0000256" key="3">
    <source>
        <dbReference type="ARBA" id="ARBA00022801"/>
    </source>
</evidence>
<comment type="similarity">
    <text evidence="1">Belongs to the acyl-ACP thioesterase family.</text>
</comment>